<comment type="caution">
    <text evidence="2">The sequence shown here is derived from an EMBL/GenBank/DDBJ whole genome shotgun (WGS) entry which is preliminary data.</text>
</comment>
<organism evidence="2 3">
    <name type="scientific">Helicostylum pulchrum</name>
    <dbReference type="NCBI Taxonomy" id="562976"/>
    <lineage>
        <taxon>Eukaryota</taxon>
        <taxon>Fungi</taxon>
        <taxon>Fungi incertae sedis</taxon>
        <taxon>Mucoromycota</taxon>
        <taxon>Mucoromycotina</taxon>
        <taxon>Mucoromycetes</taxon>
        <taxon>Mucorales</taxon>
        <taxon>Mucorineae</taxon>
        <taxon>Mucoraceae</taxon>
        <taxon>Helicostylum</taxon>
    </lineage>
</organism>
<protein>
    <recommendedName>
        <fullName evidence="1">SprT-like domain-containing protein</fullName>
    </recommendedName>
</protein>
<dbReference type="Pfam" id="PF10263">
    <property type="entry name" value="SprT-like"/>
    <property type="match status" value="1"/>
</dbReference>
<dbReference type="InterPro" id="IPR044245">
    <property type="entry name" value="Spartan"/>
</dbReference>
<gene>
    <name evidence="2" type="ORF">HPULCUR_003479</name>
</gene>
<keyword evidence="3" id="KW-1185">Reference proteome</keyword>
<evidence type="ECO:0000259" key="1">
    <source>
        <dbReference type="SMART" id="SM00731"/>
    </source>
</evidence>
<proteinExistence type="predicted"/>
<accession>A0ABP9XTH5</accession>
<dbReference type="InterPro" id="IPR006640">
    <property type="entry name" value="SprT-like_domain"/>
</dbReference>
<dbReference type="PANTHER" id="PTHR21220">
    <property type="entry name" value="DNA-DEPENDENT METALLOPROTEASE SPRTN"/>
    <property type="match status" value="1"/>
</dbReference>
<dbReference type="Proteomes" id="UP001476247">
    <property type="component" value="Unassembled WGS sequence"/>
</dbReference>
<evidence type="ECO:0000313" key="3">
    <source>
        <dbReference type="Proteomes" id="UP001476247"/>
    </source>
</evidence>
<name>A0ABP9XTH5_9FUNG</name>
<dbReference type="SMART" id="SM00731">
    <property type="entry name" value="SprT"/>
    <property type="match status" value="1"/>
</dbReference>
<feature type="domain" description="SprT-like" evidence="1">
    <location>
        <begin position="26"/>
        <end position="189"/>
    </location>
</feature>
<evidence type="ECO:0000313" key="2">
    <source>
        <dbReference type="EMBL" id="GAA5798079.1"/>
    </source>
</evidence>
<sequence length="210" mass="24169">MDSDEELSNRKQHQYAMGLIPDGETPDVRPLFLYFNKKYFDNKLNHVEVEWSDQLTTSAGYYTQGCGLPSIVQLSTPLLNSGTKKDVIEVLLHEMIHAFLFLTDPYYYGVDEDEHGPQFLEQAGRINEATGYTIFFYHIFEDEADISPTHAWQCNGKCWEESPNSGPPDPNSASYKDHQLKCGGTYKKIEIPGHKQKKTFKNILYQYIKK</sequence>
<reference evidence="2 3" key="1">
    <citation type="submission" date="2024-04" db="EMBL/GenBank/DDBJ databases">
        <title>genome sequences of Mucor flavus KT1a and Helicostylum pulchrum KT1b strains isolation_sourced from the surface of a dry-aged beef.</title>
        <authorList>
            <person name="Toyotome T."/>
            <person name="Hosono M."/>
            <person name="Torimaru M."/>
            <person name="Fukuda K."/>
            <person name="Mikami N."/>
        </authorList>
    </citation>
    <scope>NUCLEOTIDE SEQUENCE [LARGE SCALE GENOMIC DNA]</scope>
    <source>
        <strain evidence="2 3">KT1b</strain>
    </source>
</reference>
<dbReference type="PANTHER" id="PTHR21220:SF0">
    <property type="entry name" value="DNA-DEPENDENT METALLOPROTEASE SPRTN"/>
    <property type="match status" value="1"/>
</dbReference>
<dbReference type="EMBL" id="BAABUJ010000009">
    <property type="protein sequence ID" value="GAA5798079.1"/>
    <property type="molecule type" value="Genomic_DNA"/>
</dbReference>